<dbReference type="Proteomes" id="UP001501266">
    <property type="component" value="Unassembled WGS sequence"/>
</dbReference>
<evidence type="ECO:0000313" key="1">
    <source>
        <dbReference type="EMBL" id="GAA1421565.1"/>
    </source>
</evidence>
<name>A0ABN1YSJ1_9MICO</name>
<gene>
    <name evidence="1" type="ORF">GCM10009640_12750</name>
</gene>
<protein>
    <submittedName>
        <fullName evidence="1">Nitroreductase family deazaflavin-dependent oxidoreductase</fullName>
    </submittedName>
</protein>
<dbReference type="NCBIfam" id="TIGR00026">
    <property type="entry name" value="hi_GC_TIGR00026"/>
    <property type="match status" value="1"/>
</dbReference>
<accession>A0ABN1YSJ1</accession>
<comment type="caution">
    <text evidence="1">The sequence shown here is derived from an EMBL/GenBank/DDBJ whole genome shotgun (WGS) entry which is preliminary data.</text>
</comment>
<organism evidence="1 2">
    <name type="scientific">Agrococcus citreus</name>
    <dbReference type="NCBI Taxonomy" id="84643"/>
    <lineage>
        <taxon>Bacteria</taxon>
        <taxon>Bacillati</taxon>
        <taxon>Actinomycetota</taxon>
        <taxon>Actinomycetes</taxon>
        <taxon>Micrococcales</taxon>
        <taxon>Microbacteriaceae</taxon>
        <taxon>Agrococcus</taxon>
    </lineage>
</organism>
<dbReference type="InterPro" id="IPR004378">
    <property type="entry name" value="F420H2_quin_Rdtase"/>
</dbReference>
<dbReference type="Gene3D" id="2.30.110.10">
    <property type="entry name" value="Electron Transport, Fmn-binding Protein, Chain A"/>
    <property type="match status" value="1"/>
</dbReference>
<evidence type="ECO:0000313" key="2">
    <source>
        <dbReference type="Proteomes" id="UP001501266"/>
    </source>
</evidence>
<dbReference type="InterPro" id="IPR012349">
    <property type="entry name" value="Split_barrel_FMN-bd"/>
</dbReference>
<reference evidence="1 2" key="1">
    <citation type="journal article" date="2019" name="Int. J. Syst. Evol. Microbiol.">
        <title>The Global Catalogue of Microorganisms (GCM) 10K type strain sequencing project: providing services to taxonomists for standard genome sequencing and annotation.</title>
        <authorList>
            <consortium name="The Broad Institute Genomics Platform"/>
            <consortium name="The Broad Institute Genome Sequencing Center for Infectious Disease"/>
            <person name="Wu L."/>
            <person name="Ma J."/>
        </authorList>
    </citation>
    <scope>NUCLEOTIDE SEQUENCE [LARGE SCALE GENOMIC DNA]</scope>
    <source>
        <strain evidence="1 2">JCM 12398</strain>
    </source>
</reference>
<proteinExistence type="predicted"/>
<dbReference type="EMBL" id="BAAAKK010000003">
    <property type="protein sequence ID" value="GAA1421565.1"/>
    <property type="molecule type" value="Genomic_DNA"/>
</dbReference>
<keyword evidence="2" id="KW-1185">Reference proteome</keyword>
<dbReference type="RefSeq" id="WP_343918561.1">
    <property type="nucleotide sequence ID" value="NZ_BAAAKK010000003.1"/>
</dbReference>
<dbReference type="Pfam" id="PF04075">
    <property type="entry name" value="F420H2_quin_red"/>
    <property type="match status" value="1"/>
</dbReference>
<sequence>MTASRNPSFRRGAVRRIVDRLMAGLARRGAAPGGAIALTVIGRRSGEPRTLPVTPLPLGGRVHLVAPYGVVGWVKDLRAAGEATVERGGAPMRVRAIELPAAEAAPVLREYVRRISIVRPHVAAGPSDALDAFEAIAAQHPVFAIERID</sequence>